<dbReference type="InterPro" id="IPR058193">
    <property type="entry name" value="VanY/YodJ_core_dom"/>
</dbReference>
<accession>A0A4U8Q5D2</accession>
<sequence>MREQKNKPFNHLPGKRKIKKILGVSVLSLAVMTGVGGCKKIDRIPEKDTAQILTSVSVKKSGVSTSGSRMTDQLKESQLQLSQLQLSQLQLSQLQETQLQESQEQTADKQEKQNVTKQNKKQDNLSAESQKQDKKKADQINREQSDLLVLVNKEHPLSEDYNVKMKTLENSDKVVAEMIIQDLQDMLADGTKEGLRFCIASAYRSSERQQEILDADIRKLTDKGMTDEEAYEQATRTVMPAGYSEHETGLAVDIVALSNQLLDDSQENTPETQWLQENCDQYGFILRYPKGKTDITGIDYESWHYRYVGKEAAAYIKKHDLTFEEYLEEKI</sequence>
<dbReference type="AlphaFoldDB" id="A0A4U8Q5D2"/>
<dbReference type="Gene3D" id="3.30.1380.10">
    <property type="match status" value="1"/>
</dbReference>
<dbReference type="Proteomes" id="UP000306509">
    <property type="component" value="Unassembled WGS sequence"/>
</dbReference>
<reference evidence="3 4" key="1">
    <citation type="journal article" date="2019" name="Anaerobe">
        <title>Detection of Robinsoniella peoriensis in multiple bone samples of a trauma patient.</title>
        <authorList>
            <person name="Schrottner P."/>
            <person name="Hartwich K."/>
            <person name="Bunk B."/>
            <person name="Schober I."/>
            <person name="Helbig S."/>
            <person name="Rudolph W.W."/>
            <person name="Gunzer F."/>
        </authorList>
    </citation>
    <scope>NUCLEOTIDE SEQUENCE [LARGE SCALE GENOMIC DNA]</scope>
    <source>
        <strain evidence="3 4">DSM 106044</strain>
    </source>
</reference>
<organism evidence="3 4">
    <name type="scientific">Robinsoniella peoriensis</name>
    <dbReference type="NCBI Taxonomy" id="180332"/>
    <lineage>
        <taxon>Bacteria</taxon>
        <taxon>Bacillati</taxon>
        <taxon>Bacillota</taxon>
        <taxon>Clostridia</taxon>
        <taxon>Lachnospirales</taxon>
        <taxon>Lachnospiraceae</taxon>
        <taxon>Robinsoniella</taxon>
    </lineage>
</organism>
<evidence type="ECO:0000259" key="2">
    <source>
        <dbReference type="Pfam" id="PF02557"/>
    </source>
</evidence>
<dbReference type="GO" id="GO:0009002">
    <property type="term" value="F:serine-type D-Ala-D-Ala carboxypeptidase activity"/>
    <property type="evidence" value="ECO:0007669"/>
    <property type="project" value="UniProtKB-EC"/>
</dbReference>
<proteinExistence type="predicted"/>
<dbReference type="InterPro" id="IPR052179">
    <property type="entry name" value="DD-CPase-like"/>
</dbReference>
<feature type="compositionally biased region" description="Basic and acidic residues" evidence="1">
    <location>
        <begin position="130"/>
        <end position="139"/>
    </location>
</feature>
<dbReference type="EMBL" id="QGQD01000060">
    <property type="protein sequence ID" value="TLD00021.1"/>
    <property type="molecule type" value="Genomic_DNA"/>
</dbReference>
<gene>
    <name evidence="3" type="primary">vanYB_1</name>
    <name evidence="3" type="ORF">DSM106044_03111</name>
</gene>
<dbReference type="CDD" id="cd14852">
    <property type="entry name" value="LD-carboxypeptidase"/>
    <property type="match status" value="1"/>
</dbReference>
<protein>
    <submittedName>
        <fullName evidence="3">D-alanyl-D-alanine carboxypeptidase</fullName>
        <ecNumber evidence="3">3.4.16.4</ecNumber>
    </submittedName>
</protein>
<keyword evidence="3" id="KW-0121">Carboxypeptidase</keyword>
<evidence type="ECO:0000313" key="4">
    <source>
        <dbReference type="Proteomes" id="UP000306509"/>
    </source>
</evidence>
<feature type="domain" description="D-alanyl-D-alanine carboxypeptidase-like core" evidence="2">
    <location>
        <begin position="176"/>
        <end position="310"/>
    </location>
</feature>
<dbReference type="InterPro" id="IPR009045">
    <property type="entry name" value="Zn_M74/Hedgehog-like"/>
</dbReference>
<keyword evidence="4" id="KW-1185">Reference proteome</keyword>
<dbReference type="RefSeq" id="WP_052377651.1">
    <property type="nucleotide sequence ID" value="NZ_QGQD01000060.1"/>
</dbReference>
<evidence type="ECO:0000256" key="1">
    <source>
        <dbReference type="SAM" id="MobiDB-lite"/>
    </source>
</evidence>
<dbReference type="Pfam" id="PF02557">
    <property type="entry name" value="VanY"/>
    <property type="match status" value="1"/>
</dbReference>
<dbReference type="STRING" id="180332.GCA_000797495_03319"/>
<dbReference type="PANTHER" id="PTHR34385">
    <property type="entry name" value="D-ALANYL-D-ALANINE CARBOXYPEPTIDASE"/>
    <property type="match status" value="1"/>
</dbReference>
<dbReference type="GO" id="GO:0006508">
    <property type="term" value="P:proteolysis"/>
    <property type="evidence" value="ECO:0007669"/>
    <property type="project" value="InterPro"/>
</dbReference>
<dbReference type="SUPFAM" id="SSF55166">
    <property type="entry name" value="Hedgehog/DD-peptidase"/>
    <property type="match status" value="1"/>
</dbReference>
<name>A0A4U8Q5D2_9FIRM</name>
<dbReference type="InterPro" id="IPR003709">
    <property type="entry name" value="VanY-like_core_dom"/>
</dbReference>
<keyword evidence="3" id="KW-0378">Hydrolase</keyword>
<comment type="caution">
    <text evidence="3">The sequence shown here is derived from an EMBL/GenBank/DDBJ whole genome shotgun (WGS) entry which is preliminary data.</text>
</comment>
<evidence type="ECO:0000313" key="3">
    <source>
        <dbReference type="EMBL" id="TLD00021.1"/>
    </source>
</evidence>
<feature type="region of interest" description="Disordered" evidence="1">
    <location>
        <begin position="100"/>
        <end position="139"/>
    </location>
</feature>
<dbReference type="PANTHER" id="PTHR34385:SF1">
    <property type="entry name" value="PEPTIDOGLYCAN L-ALANYL-D-GLUTAMATE ENDOPEPTIDASE CWLK"/>
    <property type="match status" value="1"/>
</dbReference>
<dbReference type="EC" id="3.4.16.4" evidence="3"/>
<keyword evidence="3" id="KW-0645">Protease</keyword>